<organism evidence="9 10">
    <name type="scientific">Candidatus Aphodocola excrementigallinarum</name>
    <dbReference type="NCBI Taxonomy" id="2840670"/>
    <lineage>
        <taxon>Bacteria</taxon>
        <taxon>Bacillati</taxon>
        <taxon>Bacillota</taxon>
        <taxon>Bacilli</taxon>
        <taxon>Candidatus Aphodocola</taxon>
    </lineage>
</organism>
<keyword evidence="5 7" id="KW-0805">Transcription regulation</keyword>
<dbReference type="CDD" id="cd22529">
    <property type="entry name" value="KH-II_NusA_rpt2"/>
    <property type="match status" value="1"/>
</dbReference>
<keyword evidence="2 7" id="KW-0963">Cytoplasm</keyword>
<sequence length="360" mass="40274">MNSKEFVKALKDICKEKQISEDVIFDGMTTALEKAYAKDTGLPNIRIEINKDTGEIKGYSYQKVVDEYTDDEDDDAVEILLEDAKKIVPDIKVGETIEEEVSLKDFGRVATMTAKQILVQKVREAERQSIMKEFEDKEGELLVGTLSREDAKNYYVDLGRMHGILPKNELIKGEDLKMGSSIKVYVTKIDDTGKSPLILLSRSHYGFVKRLLENEIPELNDGTVILYSVARDAGSRSKIAVYSEDENVDAVGACIGEKGSRINRITKELGGEKIDVVKYDKDPITFIKNALSPARDVDVYILDEKKKEALAIAEGDNLSLAIGKKGQNVRLAARLTHYKIDVKTHEQVTEENIDLSNALH</sequence>
<comment type="subcellular location">
    <subcellularLocation>
        <location evidence="7">Cytoplasm</location>
    </subcellularLocation>
</comment>
<dbReference type="NCBIfam" id="TIGR01953">
    <property type="entry name" value="NusA"/>
    <property type="match status" value="1"/>
</dbReference>
<dbReference type="Proteomes" id="UP000824074">
    <property type="component" value="Unassembled WGS sequence"/>
</dbReference>
<dbReference type="Gene3D" id="2.40.50.140">
    <property type="entry name" value="Nucleic acid-binding proteins"/>
    <property type="match status" value="1"/>
</dbReference>
<dbReference type="InterPro" id="IPR030842">
    <property type="entry name" value="TF_NusA_bacterial"/>
</dbReference>
<evidence type="ECO:0000259" key="8">
    <source>
        <dbReference type="PROSITE" id="PS50126"/>
    </source>
</evidence>
<dbReference type="GO" id="GO:0003700">
    <property type="term" value="F:DNA-binding transcription factor activity"/>
    <property type="evidence" value="ECO:0007669"/>
    <property type="project" value="InterPro"/>
</dbReference>
<accession>A0A9D1IQG9</accession>
<dbReference type="AlphaFoldDB" id="A0A9D1IQG9"/>
<keyword evidence="4 7" id="KW-0694">RNA-binding</keyword>
<dbReference type="PROSITE" id="PS50126">
    <property type="entry name" value="S1"/>
    <property type="match status" value="1"/>
</dbReference>
<dbReference type="InterPro" id="IPR009019">
    <property type="entry name" value="KH_sf_prok-type"/>
</dbReference>
<name>A0A9D1IQG9_9FIRM</name>
<dbReference type="InterPro" id="IPR036555">
    <property type="entry name" value="NusA_N_sf"/>
</dbReference>
<dbReference type="FunFam" id="3.30.300.20:FF:000005">
    <property type="entry name" value="Transcription termination/antitermination protein NusA"/>
    <property type="match status" value="1"/>
</dbReference>
<dbReference type="SMART" id="SM00316">
    <property type="entry name" value="S1"/>
    <property type="match status" value="1"/>
</dbReference>
<dbReference type="CDD" id="cd02134">
    <property type="entry name" value="KH-II_NusA_rpt1"/>
    <property type="match status" value="1"/>
</dbReference>
<dbReference type="SUPFAM" id="SSF54814">
    <property type="entry name" value="Prokaryotic type KH domain (KH-domain type II)"/>
    <property type="match status" value="2"/>
</dbReference>
<dbReference type="InterPro" id="IPR058582">
    <property type="entry name" value="KH_NusA_2nd"/>
</dbReference>
<dbReference type="Pfam" id="PF00575">
    <property type="entry name" value="S1"/>
    <property type="match status" value="1"/>
</dbReference>
<comment type="similarity">
    <text evidence="7">Belongs to the NusA family.</text>
</comment>
<dbReference type="Gene3D" id="3.30.1480.10">
    <property type="entry name" value="NusA, N-terminal domain"/>
    <property type="match status" value="1"/>
</dbReference>
<comment type="function">
    <text evidence="7">Participates in both transcription termination and antitermination.</text>
</comment>
<evidence type="ECO:0000256" key="7">
    <source>
        <dbReference type="HAMAP-Rule" id="MF_00945"/>
    </source>
</evidence>
<evidence type="ECO:0000256" key="5">
    <source>
        <dbReference type="ARBA" id="ARBA00023015"/>
    </source>
</evidence>
<dbReference type="InterPro" id="IPR012340">
    <property type="entry name" value="NA-bd_OB-fold"/>
</dbReference>
<dbReference type="Pfam" id="PF08529">
    <property type="entry name" value="NusA_N"/>
    <property type="match status" value="1"/>
</dbReference>
<evidence type="ECO:0000256" key="6">
    <source>
        <dbReference type="ARBA" id="ARBA00023163"/>
    </source>
</evidence>
<dbReference type="GO" id="GO:0006353">
    <property type="term" value="P:DNA-templated transcription termination"/>
    <property type="evidence" value="ECO:0007669"/>
    <property type="project" value="UniProtKB-UniRule"/>
</dbReference>
<evidence type="ECO:0000256" key="3">
    <source>
        <dbReference type="ARBA" id="ARBA00022814"/>
    </source>
</evidence>
<dbReference type="InterPro" id="IPR015946">
    <property type="entry name" value="KH_dom-like_a/b"/>
</dbReference>
<dbReference type="Pfam" id="PF26594">
    <property type="entry name" value="KH_NusA_2nd"/>
    <property type="match status" value="1"/>
</dbReference>
<evidence type="ECO:0000313" key="10">
    <source>
        <dbReference type="Proteomes" id="UP000824074"/>
    </source>
</evidence>
<dbReference type="InterPro" id="IPR004087">
    <property type="entry name" value="KH_dom"/>
</dbReference>
<evidence type="ECO:0000256" key="1">
    <source>
        <dbReference type="ARBA" id="ARBA00022472"/>
    </source>
</evidence>
<dbReference type="HAMAP" id="MF_00945_B">
    <property type="entry name" value="NusA_B"/>
    <property type="match status" value="1"/>
</dbReference>
<dbReference type="GO" id="GO:0003723">
    <property type="term" value="F:RNA binding"/>
    <property type="evidence" value="ECO:0007669"/>
    <property type="project" value="UniProtKB-UniRule"/>
</dbReference>
<dbReference type="GO" id="GO:0031564">
    <property type="term" value="P:transcription antitermination"/>
    <property type="evidence" value="ECO:0007669"/>
    <property type="project" value="UniProtKB-UniRule"/>
</dbReference>
<dbReference type="EMBL" id="DVMT01000020">
    <property type="protein sequence ID" value="HIU40064.1"/>
    <property type="molecule type" value="Genomic_DNA"/>
</dbReference>
<dbReference type="Pfam" id="PF13184">
    <property type="entry name" value="KH_NusA_1st"/>
    <property type="match status" value="1"/>
</dbReference>
<reference evidence="9" key="2">
    <citation type="journal article" date="2021" name="PeerJ">
        <title>Extensive microbial diversity within the chicken gut microbiome revealed by metagenomics and culture.</title>
        <authorList>
            <person name="Gilroy R."/>
            <person name="Ravi A."/>
            <person name="Getino M."/>
            <person name="Pursley I."/>
            <person name="Horton D.L."/>
            <person name="Alikhan N.F."/>
            <person name="Baker D."/>
            <person name="Gharbi K."/>
            <person name="Hall N."/>
            <person name="Watson M."/>
            <person name="Adriaenssens E.M."/>
            <person name="Foster-Nyarko E."/>
            <person name="Jarju S."/>
            <person name="Secka A."/>
            <person name="Antonio M."/>
            <person name="Oren A."/>
            <person name="Chaudhuri R.R."/>
            <person name="La Ragione R."/>
            <person name="Hildebrand F."/>
            <person name="Pallen M.J."/>
        </authorList>
    </citation>
    <scope>NUCLEOTIDE SEQUENCE</scope>
    <source>
        <strain evidence="9">CHK193-30670</strain>
    </source>
</reference>
<dbReference type="PANTHER" id="PTHR22648:SF0">
    <property type="entry name" value="TRANSCRIPTION TERMINATION_ANTITERMINATION PROTEIN NUSA"/>
    <property type="match status" value="1"/>
</dbReference>
<keyword evidence="3 7" id="KW-0889">Transcription antitermination</keyword>
<keyword evidence="6 7" id="KW-0804">Transcription</keyword>
<dbReference type="SMART" id="SM00322">
    <property type="entry name" value="KH"/>
    <property type="match status" value="1"/>
</dbReference>
<dbReference type="Gene3D" id="3.30.300.20">
    <property type="match status" value="2"/>
</dbReference>
<dbReference type="GO" id="GO:0005829">
    <property type="term" value="C:cytosol"/>
    <property type="evidence" value="ECO:0007669"/>
    <property type="project" value="TreeGrafter"/>
</dbReference>
<dbReference type="InterPro" id="IPR013735">
    <property type="entry name" value="TF_NusA_N"/>
</dbReference>
<dbReference type="FunFam" id="3.30.300.20:FF:000002">
    <property type="entry name" value="Transcription termination/antitermination protein NusA"/>
    <property type="match status" value="1"/>
</dbReference>
<dbReference type="InterPro" id="IPR025249">
    <property type="entry name" value="TF_NusA_KH_1st"/>
</dbReference>
<dbReference type="SUPFAM" id="SSF50249">
    <property type="entry name" value="Nucleic acid-binding proteins"/>
    <property type="match status" value="1"/>
</dbReference>
<dbReference type="InterPro" id="IPR010213">
    <property type="entry name" value="TF_NusA"/>
</dbReference>
<dbReference type="SUPFAM" id="SSF69705">
    <property type="entry name" value="Transcription factor NusA, N-terminal domain"/>
    <property type="match status" value="1"/>
</dbReference>
<keyword evidence="1 7" id="KW-0806">Transcription termination</keyword>
<proteinExistence type="inferred from homology"/>
<dbReference type="CDD" id="cd04455">
    <property type="entry name" value="S1_NusA"/>
    <property type="match status" value="1"/>
</dbReference>
<gene>
    <name evidence="7 9" type="primary">nusA</name>
    <name evidence="9" type="ORF">IAB68_02015</name>
</gene>
<dbReference type="PANTHER" id="PTHR22648">
    <property type="entry name" value="TRANSCRIPTION TERMINATION FACTOR NUSA"/>
    <property type="match status" value="1"/>
</dbReference>
<evidence type="ECO:0000256" key="4">
    <source>
        <dbReference type="ARBA" id="ARBA00022884"/>
    </source>
</evidence>
<comment type="subunit">
    <text evidence="7">Monomer. Binds directly to the core enzyme of the DNA-dependent RNA polymerase and to nascent RNA.</text>
</comment>
<reference evidence="9" key="1">
    <citation type="submission" date="2020-10" db="EMBL/GenBank/DDBJ databases">
        <authorList>
            <person name="Gilroy R."/>
        </authorList>
    </citation>
    <scope>NUCLEOTIDE SEQUENCE</scope>
    <source>
        <strain evidence="9">CHK193-30670</strain>
    </source>
</reference>
<feature type="domain" description="S1 motif" evidence="8">
    <location>
        <begin position="139"/>
        <end position="203"/>
    </location>
</feature>
<evidence type="ECO:0000256" key="2">
    <source>
        <dbReference type="ARBA" id="ARBA00022490"/>
    </source>
</evidence>
<dbReference type="InterPro" id="IPR003029">
    <property type="entry name" value="S1_domain"/>
</dbReference>
<protein>
    <recommendedName>
        <fullName evidence="7">Transcription termination/antitermination protein NusA</fullName>
    </recommendedName>
</protein>
<comment type="caution">
    <text evidence="9">The sequence shown here is derived from an EMBL/GenBank/DDBJ whole genome shotgun (WGS) entry which is preliminary data.</text>
</comment>
<evidence type="ECO:0000313" key="9">
    <source>
        <dbReference type="EMBL" id="HIU40064.1"/>
    </source>
</evidence>